<evidence type="ECO:0000256" key="1">
    <source>
        <dbReference type="ARBA" id="ARBA00009437"/>
    </source>
</evidence>
<dbReference type="EMBL" id="JAXCLA010000003">
    <property type="protein sequence ID" value="MDY0744634.1"/>
    <property type="molecule type" value="Genomic_DNA"/>
</dbReference>
<keyword evidence="2" id="KW-0805">Transcription regulation</keyword>
<keyword evidence="7" id="KW-1185">Reference proteome</keyword>
<dbReference type="Gene3D" id="3.40.190.290">
    <property type="match status" value="1"/>
</dbReference>
<proteinExistence type="inferred from homology"/>
<protein>
    <submittedName>
        <fullName evidence="6">LysR family transcriptional regulator</fullName>
    </submittedName>
</protein>
<dbReference type="Proteomes" id="UP001285263">
    <property type="component" value="Unassembled WGS sequence"/>
</dbReference>
<evidence type="ECO:0000256" key="3">
    <source>
        <dbReference type="ARBA" id="ARBA00023125"/>
    </source>
</evidence>
<dbReference type="InterPro" id="IPR036390">
    <property type="entry name" value="WH_DNA-bd_sf"/>
</dbReference>
<dbReference type="PANTHER" id="PTHR30419:SF31">
    <property type="entry name" value="BLR3139 PROTEIN"/>
    <property type="match status" value="1"/>
</dbReference>
<organism evidence="6 7">
    <name type="scientific">Roseateles agri</name>
    <dbReference type="NCBI Taxonomy" id="3098619"/>
    <lineage>
        <taxon>Bacteria</taxon>
        <taxon>Pseudomonadati</taxon>
        <taxon>Pseudomonadota</taxon>
        <taxon>Betaproteobacteria</taxon>
        <taxon>Burkholderiales</taxon>
        <taxon>Sphaerotilaceae</taxon>
        <taxon>Roseateles</taxon>
    </lineage>
</organism>
<comment type="caution">
    <text evidence="6">The sequence shown here is derived from an EMBL/GenBank/DDBJ whole genome shotgun (WGS) entry which is preliminary data.</text>
</comment>
<dbReference type="Gene3D" id="1.10.10.10">
    <property type="entry name" value="Winged helix-like DNA-binding domain superfamily/Winged helix DNA-binding domain"/>
    <property type="match status" value="1"/>
</dbReference>
<evidence type="ECO:0000313" key="7">
    <source>
        <dbReference type="Proteomes" id="UP001285263"/>
    </source>
</evidence>
<dbReference type="PROSITE" id="PS50931">
    <property type="entry name" value="HTH_LYSR"/>
    <property type="match status" value="1"/>
</dbReference>
<dbReference type="PANTHER" id="PTHR30419">
    <property type="entry name" value="HTH-TYPE TRANSCRIPTIONAL REGULATOR YBHD"/>
    <property type="match status" value="1"/>
</dbReference>
<keyword evidence="3" id="KW-0238">DNA-binding</keyword>
<dbReference type="SUPFAM" id="SSF46785">
    <property type="entry name" value="Winged helix' DNA-binding domain"/>
    <property type="match status" value="1"/>
</dbReference>
<evidence type="ECO:0000256" key="4">
    <source>
        <dbReference type="ARBA" id="ARBA00023163"/>
    </source>
</evidence>
<dbReference type="CDD" id="cd05466">
    <property type="entry name" value="PBP2_LTTR_substrate"/>
    <property type="match status" value="1"/>
</dbReference>
<sequence length="303" mass="33554">MLIRQLGYLVALARERHFGRAAEACRVSQPALSGAIRSMEKELGVTIVQRGRRFEGFTADGERVLAWARRALADCEGLQQEARTTRGDPEGSLRIGAIPTTLPVIPLLTDGCLQRFPRMSHQVYTLNAPEILRKIADFELDIGVSYLNDERLKDFETVPLFRERYVLVGRDLAPFEGRDSVAWSEVAKLPLCMLTGNMQSRRGIDAAFDSAGLHVLPRVETDSMMTLYAHVRCAGLYGVLPHSVLCLIEMRQELTAIPITPELHREIGLIVLRREPQPALLASALGVLSALGLQARMDALLGC</sequence>
<dbReference type="Pfam" id="PF00126">
    <property type="entry name" value="HTH_1"/>
    <property type="match status" value="1"/>
</dbReference>
<gene>
    <name evidence="6" type="ORF">SNE35_08955</name>
</gene>
<dbReference type="SUPFAM" id="SSF53850">
    <property type="entry name" value="Periplasmic binding protein-like II"/>
    <property type="match status" value="1"/>
</dbReference>
<accession>A0ABU5DEC4</accession>
<dbReference type="InterPro" id="IPR000847">
    <property type="entry name" value="LysR_HTH_N"/>
</dbReference>
<comment type="similarity">
    <text evidence="1">Belongs to the LysR transcriptional regulatory family.</text>
</comment>
<dbReference type="RefSeq" id="WP_320422549.1">
    <property type="nucleotide sequence ID" value="NZ_JAXCLA010000003.1"/>
</dbReference>
<feature type="domain" description="HTH lysR-type" evidence="5">
    <location>
        <begin position="1"/>
        <end position="58"/>
    </location>
</feature>
<dbReference type="Pfam" id="PF03466">
    <property type="entry name" value="LysR_substrate"/>
    <property type="match status" value="1"/>
</dbReference>
<dbReference type="InterPro" id="IPR050950">
    <property type="entry name" value="HTH-type_LysR_regulators"/>
</dbReference>
<evidence type="ECO:0000256" key="2">
    <source>
        <dbReference type="ARBA" id="ARBA00023015"/>
    </source>
</evidence>
<dbReference type="InterPro" id="IPR036388">
    <property type="entry name" value="WH-like_DNA-bd_sf"/>
</dbReference>
<name>A0ABU5DEC4_9BURK</name>
<reference evidence="6 7" key="1">
    <citation type="submission" date="2023-11" db="EMBL/GenBank/DDBJ databases">
        <title>Paucibacter sp. nov., isolated from fresh soil in Korea.</title>
        <authorList>
            <person name="Le N.T.T."/>
        </authorList>
    </citation>
    <scope>NUCLEOTIDE SEQUENCE [LARGE SCALE GENOMIC DNA]</scope>
    <source>
        <strain evidence="6 7">R3-3</strain>
    </source>
</reference>
<dbReference type="PRINTS" id="PR00039">
    <property type="entry name" value="HTHLYSR"/>
</dbReference>
<keyword evidence="4" id="KW-0804">Transcription</keyword>
<dbReference type="InterPro" id="IPR005119">
    <property type="entry name" value="LysR_subst-bd"/>
</dbReference>
<evidence type="ECO:0000259" key="5">
    <source>
        <dbReference type="PROSITE" id="PS50931"/>
    </source>
</evidence>
<evidence type="ECO:0000313" key="6">
    <source>
        <dbReference type="EMBL" id="MDY0744634.1"/>
    </source>
</evidence>